<feature type="compositionally biased region" description="Low complexity" evidence="1">
    <location>
        <begin position="161"/>
        <end position="170"/>
    </location>
</feature>
<feature type="region of interest" description="Disordered" evidence="1">
    <location>
        <begin position="161"/>
        <end position="216"/>
    </location>
</feature>
<evidence type="ECO:0000313" key="3">
    <source>
        <dbReference type="EMBL" id="GFO43681.1"/>
    </source>
</evidence>
<feature type="transmembrane region" description="Helical" evidence="2">
    <location>
        <begin position="46"/>
        <end position="72"/>
    </location>
</feature>
<keyword evidence="2" id="KW-0472">Membrane</keyword>
<protein>
    <recommendedName>
        <fullName evidence="5">Copper transporter</fullName>
    </recommendedName>
</protein>
<feature type="transmembrane region" description="Helical" evidence="2">
    <location>
        <begin position="130"/>
        <end position="150"/>
    </location>
</feature>
<reference evidence="3 4" key="1">
    <citation type="journal article" date="2021" name="Elife">
        <title>Chloroplast acquisition without the gene transfer in kleptoplastic sea slugs, Plakobranchus ocellatus.</title>
        <authorList>
            <person name="Maeda T."/>
            <person name="Takahashi S."/>
            <person name="Yoshida T."/>
            <person name="Shimamura S."/>
            <person name="Takaki Y."/>
            <person name="Nagai Y."/>
            <person name="Toyoda A."/>
            <person name="Suzuki Y."/>
            <person name="Arimoto A."/>
            <person name="Ishii H."/>
            <person name="Satoh N."/>
            <person name="Nishiyama T."/>
            <person name="Hasebe M."/>
            <person name="Maruyama T."/>
            <person name="Minagawa J."/>
            <person name="Obokata J."/>
            <person name="Shigenobu S."/>
        </authorList>
    </citation>
    <scope>NUCLEOTIDE SEQUENCE [LARGE SCALE GENOMIC DNA]</scope>
</reference>
<dbReference type="Proteomes" id="UP000735302">
    <property type="component" value="Unassembled WGS sequence"/>
</dbReference>
<feature type="transmembrane region" description="Helical" evidence="2">
    <location>
        <begin position="104"/>
        <end position="124"/>
    </location>
</feature>
<dbReference type="EMBL" id="BLXT01007896">
    <property type="protein sequence ID" value="GFO43681.1"/>
    <property type="molecule type" value="Genomic_DNA"/>
</dbReference>
<evidence type="ECO:0000256" key="2">
    <source>
        <dbReference type="SAM" id="Phobius"/>
    </source>
</evidence>
<dbReference type="AlphaFoldDB" id="A0AAV4DIJ7"/>
<proteinExistence type="predicted"/>
<keyword evidence="2" id="KW-1133">Transmembrane helix</keyword>
<evidence type="ECO:0008006" key="5">
    <source>
        <dbReference type="Google" id="ProtNLM"/>
    </source>
</evidence>
<keyword evidence="2" id="KW-0812">Transmembrane</keyword>
<keyword evidence="4" id="KW-1185">Reference proteome</keyword>
<name>A0AAV4DIJ7_9GAST</name>
<comment type="caution">
    <text evidence="3">The sequence shown here is derived from an EMBL/GenBank/DDBJ whole genome shotgun (WGS) entry which is preliminary data.</text>
</comment>
<gene>
    <name evidence="3" type="ORF">PoB_007018600</name>
</gene>
<evidence type="ECO:0000313" key="4">
    <source>
        <dbReference type="Proteomes" id="UP000735302"/>
    </source>
</evidence>
<sequence length="216" mass="23114">MGVVIICVILVGLCIIVDENYDSNESVGYSSHSGHLFWMSHETGCYIFSVGIIGACHLAVTIKLAVCAVRYLRTRGQPEGSSNIFTDSKSHGNKWQGAREQGTTCMLSLVHLMALYLLAVIEYTDKNYGLWPLLFALVACINGVFILVGLGGQLAELCSHSNGHPGSSSPEQKAVSESSDTCPDCENTVEETSGASKSHDLAEGAGKPSPRIYSPE</sequence>
<accession>A0AAV4DIJ7</accession>
<organism evidence="3 4">
    <name type="scientific">Plakobranchus ocellatus</name>
    <dbReference type="NCBI Taxonomy" id="259542"/>
    <lineage>
        <taxon>Eukaryota</taxon>
        <taxon>Metazoa</taxon>
        <taxon>Spiralia</taxon>
        <taxon>Lophotrochozoa</taxon>
        <taxon>Mollusca</taxon>
        <taxon>Gastropoda</taxon>
        <taxon>Heterobranchia</taxon>
        <taxon>Euthyneura</taxon>
        <taxon>Panpulmonata</taxon>
        <taxon>Sacoglossa</taxon>
        <taxon>Placobranchoidea</taxon>
        <taxon>Plakobranchidae</taxon>
        <taxon>Plakobranchus</taxon>
    </lineage>
</organism>
<evidence type="ECO:0000256" key="1">
    <source>
        <dbReference type="SAM" id="MobiDB-lite"/>
    </source>
</evidence>